<gene>
    <name evidence="1" type="ORF">EGYM00392_LOCUS34454</name>
</gene>
<dbReference type="EMBL" id="HBGA01091945">
    <property type="protein sequence ID" value="CAD9023332.1"/>
    <property type="molecule type" value="Transcribed_RNA"/>
</dbReference>
<reference evidence="1" key="1">
    <citation type="submission" date="2021-01" db="EMBL/GenBank/DDBJ databases">
        <authorList>
            <person name="Corre E."/>
            <person name="Pelletier E."/>
            <person name="Niang G."/>
            <person name="Scheremetjew M."/>
            <person name="Finn R."/>
            <person name="Kale V."/>
            <person name="Holt S."/>
            <person name="Cochrane G."/>
            <person name="Meng A."/>
            <person name="Brown T."/>
            <person name="Cohen L."/>
        </authorList>
    </citation>
    <scope>NUCLEOTIDE SEQUENCE</scope>
    <source>
        <strain evidence="1">NIES-381</strain>
    </source>
</reference>
<evidence type="ECO:0000313" key="1">
    <source>
        <dbReference type="EMBL" id="CAD9023332.1"/>
    </source>
</evidence>
<proteinExistence type="predicted"/>
<dbReference type="AlphaFoldDB" id="A0A7S1NJ99"/>
<organism evidence="1">
    <name type="scientific">Eutreptiella gymnastica</name>
    <dbReference type="NCBI Taxonomy" id="73025"/>
    <lineage>
        <taxon>Eukaryota</taxon>
        <taxon>Discoba</taxon>
        <taxon>Euglenozoa</taxon>
        <taxon>Euglenida</taxon>
        <taxon>Spirocuta</taxon>
        <taxon>Euglenophyceae</taxon>
        <taxon>Eutreptiales</taxon>
        <taxon>Eutreptiaceae</taxon>
        <taxon>Eutreptiella</taxon>
    </lineage>
</organism>
<protein>
    <submittedName>
        <fullName evidence="1">Uncharacterized protein</fullName>
    </submittedName>
</protein>
<name>A0A7S1NJ99_9EUGL</name>
<sequence>MAPLSRTALAMTVSNFDELLGVIQQVGANFDQLKDHHCNIISNTELQRSRLKEKHNYVVADMKRLLQELIGKVKTYEADELGGQTESIEALAPTLENLAGPLGRDFVTLDRCVQESQRVVHHLNQEGASTVERKQKAEAEHAATLDLLRKKLSIIHTVTAVTWDEEDAAGSVSGFVSYPGGAEVHDFFIPVETSEVDMAQEIWDAMDQADYGLR</sequence>
<dbReference type="Gene3D" id="3.30.160.570">
    <property type="entry name" value="Ncd80 complex, Spc24 subunit"/>
    <property type="match status" value="1"/>
</dbReference>
<accession>A0A7S1NJ99</accession>